<dbReference type="InterPro" id="IPR023696">
    <property type="entry name" value="Ureohydrolase_dom_sf"/>
</dbReference>
<gene>
    <name evidence="7" type="ORF">CEJ45_11860</name>
</gene>
<dbReference type="PANTHER" id="PTHR10625:SF17">
    <property type="entry name" value="HISTONE DEACETYLASE 8"/>
    <property type="match status" value="1"/>
</dbReference>
<organism evidence="7 8">
    <name type="scientific">Herbaspirillum aquaticum</name>
    <dbReference type="NCBI Taxonomy" id="568783"/>
    <lineage>
        <taxon>Bacteria</taxon>
        <taxon>Pseudomonadati</taxon>
        <taxon>Pseudomonadota</taxon>
        <taxon>Betaproteobacteria</taxon>
        <taxon>Burkholderiales</taxon>
        <taxon>Oxalobacteraceae</taxon>
        <taxon>Herbaspirillum</taxon>
    </lineage>
</organism>
<dbReference type="AlphaFoldDB" id="A0A225STN7"/>
<accession>A0A225STN7</accession>
<evidence type="ECO:0000256" key="3">
    <source>
        <dbReference type="ARBA" id="ARBA00022723"/>
    </source>
</evidence>
<keyword evidence="5" id="KW-0862">Zinc</keyword>
<dbReference type="RefSeq" id="WP_088755309.1">
    <property type="nucleotide sequence ID" value="NZ_NJGV01000009.1"/>
</dbReference>
<evidence type="ECO:0000313" key="7">
    <source>
        <dbReference type="EMBL" id="OWY34531.1"/>
    </source>
</evidence>
<evidence type="ECO:0000256" key="1">
    <source>
        <dbReference type="ARBA" id="ARBA00001947"/>
    </source>
</evidence>
<evidence type="ECO:0000259" key="6">
    <source>
        <dbReference type="Pfam" id="PF00850"/>
    </source>
</evidence>
<dbReference type="PRINTS" id="PR01270">
    <property type="entry name" value="HDASUPER"/>
</dbReference>
<dbReference type="EMBL" id="NJGV01000009">
    <property type="protein sequence ID" value="OWY34531.1"/>
    <property type="molecule type" value="Genomic_DNA"/>
</dbReference>
<comment type="cofactor">
    <cofactor evidence="1">
        <name>Zn(2+)</name>
        <dbReference type="ChEBI" id="CHEBI:29105"/>
    </cofactor>
</comment>
<evidence type="ECO:0000313" key="8">
    <source>
        <dbReference type="Proteomes" id="UP000214747"/>
    </source>
</evidence>
<sequence>MKTFYHPAQKLHHPQSYFSRGKMRIPQEVPERLDELAAQATHLGFAVQAPPDAGAAAISAVHALDYLQFLQEAHAQWMALPDDWGQEVVSNVFVREPNPLRGVLAKAARYLADGSCPVGPHTWQSAYWSAQCAMAGAQALLEGERRAYALCRPPGHHARRDAAGGFCYLNNAAIAAQMLSEKHRRVLILDTDMHHGQGIQEIFYARRDVMYISIHGDPENFYPAVAGFEEERGSGEGLGYNLNLPMPHGSPEAVFFARLAQACRAIALYQPEVLVLALGFDIFEKDPQAVVGVSSAGFERLGREVGALGLPTLVVQEGGYYLAGLQDNAARFFAGLESA</sequence>
<feature type="domain" description="Histone deacetylase" evidence="6">
    <location>
        <begin position="29"/>
        <end position="335"/>
    </location>
</feature>
<dbReference type="GO" id="GO:0046872">
    <property type="term" value="F:metal ion binding"/>
    <property type="evidence" value="ECO:0007669"/>
    <property type="project" value="UniProtKB-KW"/>
</dbReference>
<dbReference type="GO" id="GO:0040029">
    <property type="term" value="P:epigenetic regulation of gene expression"/>
    <property type="evidence" value="ECO:0007669"/>
    <property type="project" value="TreeGrafter"/>
</dbReference>
<name>A0A225STN7_9BURK</name>
<dbReference type="SUPFAM" id="SSF52768">
    <property type="entry name" value="Arginase/deacetylase"/>
    <property type="match status" value="1"/>
</dbReference>
<comment type="caution">
    <text evidence="7">The sequence shown here is derived from an EMBL/GenBank/DDBJ whole genome shotgun (WGS) entry which is preliminary data.</text>
</comment>
<evidence type="ECO:0000256" key="2">
    <source>
        <dbReference type="ARBA" id="ARBA00005947"/>
    </source>
</evidence>
<keyword evidence="3" id="KW-0479">Metal-binding</keyword>
<dbReference type="GO" id="GO:0004407">
    <property type="term" value="F:histone deacetylase activity"/>
    <property type="evidence" value="ECO:0007669"/>
    <property type="project" value="TreeGrafter"/>
</dbReference>
<dbReference type="InterPro" id="IPR023801">
    <property type="entry name" value="His_deacetylse_dom"/>
</dbReference>
<comment type="similarity">
    <text evidence="2">Belongs to the histone deacetylase family.</text>
</comment>
<dbReference type="InterPro" id="IPR037138">
    <property type="entry name" value="His_deacetylse_dom_sf"/>
</dbReference>
<reference evidence="7 8" key="1">
    <citation type="journal article" date="2010" name="Int. J. Syst. Evol. Microbiol.">
        <title>Reclassification of Herbaspirillum putei as a later heterotypic synonym of Herbaspirillum huttiense, with the description of H. huttiense subsp. huttiense subsp. nov. and H. huttiense subsp. putei subsp. nov., comb. nov., and description of Herbaspirillum aquaticum sp. nov.</title>
        <authorList>
            <person name="Dobritsa A.P."/>
            <person name="Reddy M.C."/>
            <person name="Samadpour M."/>
        </authorList>
    </citation>
    <scope>NUCLEOTIDE SEQUENCE [LARGE SCALE GENOMIC DNA]</scope>
    <source>
        <strain evidence="7 8">IEH 4430</strain>
    </source>
</reference>
<dbReference type="PANTHER" id="PTHR10625">
    <property type="entry name" value="HISTONE DEACETYLASE HDAC1-RELATED"/>
    <property type="match status" value="1"/>
</dbReference>
<evidence type="ECO:0000256" key="5">
    <source>
        <dbReference type="ARBA" id="ARBA00022833"/>
    </source>
</evidence>
<keyword evidence="8" id="KW-1185">Reference proteome</keyword>
<dbReference type="CDD" id="cd10001">
    <property type="entry name" value="HDAC_classII_APAH"/>
    <property type="match status" value="1"/>
</dbReference>
<proteinExistence type="inferred from homology"/>
<dbReference type="Gene3D" id="3.40.800.20">
    <property type="entry name" value="Histone deacetylase domain"/>
    <property type="match status" value="1"/>
</dbReference>
<keyword evidence="4 7" id="KW-0378">Hydrolase</keyword>
<dbReference type="InterPro" id="IPR000286">
    <property type="entry name" value="HDACs"/>
</dbReference>
<dbReference type="Proteomes" id="UP000214747">
    <property type="component" value="Unassembled WGS sequence"/>
</dbReference>
<dbReference type="Pfam" id="PF00850">
    <property type="entry name" value="Hist_deacetyl"/>
    <property type="match status" value="1"/>
</dbReference>
<evidence type="ECO:0000256" key="4">
    <source>
        <dbReference type="ARBA" id="ARBA00022801"/>
    </source>
</evidence>
<protein>
    <submittedName>
        <fullName evidence="7">Acetylpolyamine amidohydrolase</fullName>
    </submittedName>
</protein>
<dbReference type="GO" id="GO:0016787">
    <property type="term" value="F:hydrolase activity"/>
    <property type="evidence" value="ECO:0007669"/>
    <property type="project" value="UniProtKB-KW"/>
</dbReference>